<dbReference type="PANTHER" id="PTHR43048:SF3">
    <property type="entry name" value="METHYLMALONYL-COA EPIMERASE, MITOCHONDRIAL"/>
    <property type="match status" value="1"/>
</dbReference>
<protein>
    <recommendedName>
        <fullName evidence="2">VOC domain-containing protein</fullName>
    </recommendedName>
</protein>
<name>A0A193LET0_9GAMM</name>
<dbReference type="Proteomes" id="UP000092695">
    <property type="component" value="Chromosome"/>
</dbReference>
<dbReference type="STRING" id="1548547.BA177_06905"/>
<dbReference type="InterPro" id="IPR037523">
    <property type="entry name" value="VOC_core"/>
</dbReference>
<evidence type="ECO:0000256" key="1">
    <source>
        <dbReference type="ARBA" id="ARBA00022723"/>
    </source>
</evidence>
<proteinExistence type="predicted"/>
<dbReference type="EMBL" id="CP016268">
    <property type="protein sequence ID" value="ANO50973.1"/>
    <property type="molecule type" value="Genomic_DNA"/>
</dbReference>
<dbReference type="InterPro" id="IPR029068">
    <property type="entry name" value="Glyas_Bleomycin-R_OHBP_Dase"/>
</dbReference>
<reference evidence="3 4" key="1">
    <citation type="submission" date="2016-06" db="EMBL/GenBank/DDBJ databases">
        <title>Complete genome sequence of a deep-branching marine Gamma Proteobacterium Woeseia oceani type strain XK5.</title>
        <authorList>
            <person name="Mu D."/>
            <person name="Du Z."/>
        </authorList>
    </citation>
    <scope>NUCLEOTIDE SEQUENCE [LARGE SCALE GENOMIC DNA]</scope>
    <source>
        <strain evidence="3 4">XK5</strain>
    </source>
</reference>
<dbReference type="Gene3D" id="3.10.180.10">
    <property type="entry name" value="2,3-Dihydroxybiphenyl 1,2-Dioxygenase, domain 1"/>
    <property type="match status" value="1"/>
</dbReference>
<dbReference type="AlphaFoldDB" id="A0A193LET0"/>
<keyword evidence="4" id="KW-1185">Reference proteome</keyword>
<dbReference type="OrthoDB" id="9788468at2"/>
<dbReference type="Pfam" id="PF13669">
    <property type="entry name" value="Glyoxalase_4"/>
    <property type="match status" value="1"/>
</dbReference>
<dbReference type="GO" id="GO:0046491">
    <property type="term" value="P:L-methylmalonyl-CoA metabolic process"/>
    <property type="evidence" value="ECO:0007669"/>
    <property type="project" value="TreeGrafter"/>
</dbReference>
<dbReference type="RefSeq" id="WP_068614619.1">
    <property type="nucleotide sequence ID" value="NZ_CP016268.1"/>
</dbReference>
<dbReference type="PANTHER" id="PTHR43048">
    <property type="entry name" value="METHYLMALONYL-COA EPIMERASE"/>
    <property type="match status" value="1"/>
</dbReference>
<keyword evidence="1" id="KW-0479">Metal-binding</keyword>
<dbReference type="GO" id="GO:0046872">
    <property type="term" value="F:metal ion binding"/>
    <property type="evidence" value="ECO:0007669"/>
    <property type="project" value="UniProtKB-KW"/>
</dbReference>
<organism evidence="3 4">
    <name type="scientific">Woeseia oceani</name>
    <dbReference type="NCBI Taxonomy" id="1548547"/>
    <lineage>
        <taxon>Bacteria</taxon>
        <taxon>Pseudomonadati</taxon>
        <taxon>Pseudomonadota</taxon>
        <taxon>Gammaproteobacteria</taxon>
        <taxon>Woeseiales</taxon>
        <taxon>Woeseiaceae</taxon>
        <taxon>Woeseia</taxon>
    </lineage>
</organism>
<feature type="domain" description="VOC" evidence="2">
    <location>
        <begin position="2"/>
        <end position="130"/>
    </location>
</feature>
<dbReference type="KEGG" id="woc:BA177_06905"/>
<accession>A0A193LET0</accession>
<evidence type="ECO:0000259" key="2">
    <source>
        <dbReference type="PROSITE" id="PS51819"/>
    </source>
</evidence>
<dbReference type="PROSITE" id="PS51819">
    <property type="entry name" value="VOC"/>
    <property type="match status" value="1"/>
</dbReference>
<dbReference type="InterPro" id="IPR051785">
    <property type="entry name" value="MMCE/EMCE_epimerase"/>
</dbReference>
<dbReference type="SUPFAM" id="SSF54593">
    <property type="entry name" value="Glyoxalase/Bleomycin resistance protein/Dihydroxybiphenyl dioxygenase"/>
    <property type="match status" value="1"/>
</dbReference>
<evidence type="ECO:0000313" key="4">
    <source>
        <dbReference type="Proteomes" id="UP000092695"/>
    </source>
</evidence>
<sequence>MNLDHVCIAVRKIDPAREKLCQMFGYRARTEKVTNTRQQVVVQFLEKAGSINLKLIEPVDMHSPLVDFVKKGGGLHHLCFRADDGTEAIQHLTNSGARLITKPQPGEAFDDNPIAFLFCGFGLNIEVIDTDARRAEITPPS</sequence>
<dbReference type="GO" id="GO:0004493">
    <property type="term" value="F:methylmalonyl-CoA epimerase activity"/>
    <property type="evidence" value="ECO:0007669"/>
    <property type="project" value="TreeGrafter"/>
</dbReference>
<evidence type="ECO:0000313" key="3">
    <source>
        <dbReference type="EMBL" id="ANO50973.1"/>
    </source>
</evidence>
<gene>
    <name evidence="3" type="ORF">BA177_06905</name>
</gene>